<dbReference type="RefSeq" id="YP_004035879.1">
    <property type="nucleotide sequence ID" value="NC_014730.1"/>
</dbReference>
<gene>
    <name evidence="3" type="primary">ORF2</name>
</gene>
<dbReference type="KEGG" id="vg:9989632"/>
<keyword evidence="4" id="KW-1185">Reference proteome</keyword>
<dbReference type="SUPFAM" id="SSF52540">
    <property type="entry name" value="P-loop containing nucleoside triphosphate hydrolases"/>
    <property type="match status" value="1"/>
</dbReference>
<reference evidence="3" key="2">
    <citation type="submission" date="2021-04" db="EMBL/GenBank/DDBJ databases">
        <title>Plant Virus Collection isolate.</title>
        <authorList>
            <person name="Knierim D."/>
            <person name="Margaria P."/>
            <person name="Menzel W."/>
            <person name="Winter S."/>
        </authorList>
    </citation>
    <scope>NUCLEOTIDE SEQUENCE</scope>
    <source>
        <strain evidence="3">DSMZ PV-0090</strain>
    </source>
</reference>
<dbReference type="InterPro" id="IPR027351">
    <property type="entry name" value="(+)RNA_virus_helicase_core_dom"/>
</dbReference>
<dbReference type="PROSITE" id="PS51657">
    <property type="entry name" value="PSRV_HELICASE"/>
    <property type="match status" value="1"/>
</dbReference>
<dbReference type="EMBL" id="MW961149">
    <property type="protein sequence ID" value="QZA75355.1"/>
    <property type="molecule type" value="Genomic_RNA"/>
</dbReference>
<reference evidence="2 4" key="1">
    <citation type="journal article" date="2010" name="Arch. Virol.">
        <title>Complete nucleotide sequence of the type isolate of Cowpea mild mottle virus from Ghana.</title>
        <authorList>
            <person name="Menzel W."/>
            <person name="Winter S."/>
            <person name="Vetten H.J."/>
        </authorList>
    </citation>
    <scope>NUCLEOTIDE SEQUENCE [LARGE SCALE GENOMIC DNA]</scope>
    <source>
        <strain evidence="2">Ghana</strain>
    </source>
</reference>
<dbReference type="GO" id="GO:0005524">
    <property type="term" value="F:ATP binding"/>
    <property type="evidence" value="ECO:0007669"/>
    <property type="project" value="InterPro"/>
</dbReference>
<evidence type="ECO:0000313" key="4">
    <source>
        <dbReference type="Proteomes" id="UP000201464"/>
    </source>
</evidence>
<dbReference type="Proteomes" id="UP000201464">
    <property type="component" value="Segment"/>
</dbReference>
<proteinExistence type="predicted"/>
<evidence type="ECO:0000259" key="1">
    <source>
        <dbReference type="PROSITE" id="PS51657"/>
    </source>
</evidence>
<dbReference type="Pfam" id="PF01443">
    <property type="entry name" value="Viral_helicase1"/>
    <property type="match status" value="1"/>
</dbReference>
<name>E5KJF2_9VIRU</name>
<feature type="domain" description="(+)RNA virus helicase C-terminal" evidence="1">
    <location>
        <begin position="1"/>
        <end position="234"/>
    </location>
</feature>
<dbReference type="OrthoDB" id="16070at10239"/>
<dbReference type="SMR" id="E5KJF2"/>
<evidence type="ECO:0000313" key="2">
    <source>
        <dbReference type="EMBL" id="ADQ54108.1"/>
    </source>
</evidence>
<accession>E5KJF2</accession>
<evidence type="ECO:0000313" key="3">
    <source>
        <dbReference type="EMBL" id="QZA75355.1"/>
    </source>
</evidence>
<sequence length="234" mass="25989">MNELLTLLSKYNFTRLGHKLGDPIVVNCVPGAGKTTLIRELLASSDSFIAYSTVRADPPNLTGRRIEKLPTELPKGKFIVLDEYQNLKDLPSGLFAVFGDPLQSLTPLNLPATFITTNTHRFGKSTCSILNTLDFKIESSKEDLVVVEDIFKGELEGTVICFESEVASLLNRHAVEFLLPCEFQGETFKVVTFVTSGVINLSNKSKHLICLTRHSEKLKILCPNADYPKIEQCL</sequence>
<organism evidence="2 4">
    <name type="scientific">Cowpea mild mottle virus</name>
    <dbReference type="NCBI Taxonomy" id="67761"/>
    <lineage>
        <taxon>Viruses</taxon>
        <taxon>Riboviria</taxon>
        <taxon>Orthornavirae</taxon>
        <taxon>Kitrinoviricota</taxon>
        <taxon>Alsuviricetes</taxon>
        <taxon>Tymovirales</taxon>
        <taxon>Betaflexiviridae</taxon>
        <taxon>Quinvirinae</taxon>
        <taxon>Carlavirus</taxon>
        <taxon>Carlavirus vignae</taxon>
    </lineage>
</organism>
<protein>
    <submittedName>
        <fullName evidence="2">Triple gene block 1</fullName>
    </submittedName>
    <submittedName>
        <fullName evidence="3">Triple gene block protein 1</fullName>
    </submittedName>
</protein>
<dbReference type="InterPro" id="IPR027417">
    <property type="entry name" value="P-loop_NTPase"/>
</dbReference>
<dbReference type="EMBL" id="HQ184471">
    <property type="protein sequence ID" value="ADQ54108.1"/>
    <property type="molecule type" value="Genomic_RNA"/>
</dbReference>